<organism evidence="1 2">
    <name type="scientific">Spirochaeta isovalerica</name>
    <dbReference type="NCBI Taxonomy" id="150"/>
    <lineage>
        <taxon>Bacteria</taxon>
        <taxon>Pseudomonadati</taxon>
        <taxon>Spirochaetota</taxon>
        <taxon>Spirochaetia</taxon>
        <taxon>Spirochaetales</taxon>
        <taxon>Spirochaetaceae</taxon>
        <taxon>Spirochaeta</taxon>
    </lineage>
</organism>
<dbReference type="Proteomes" id="UP000587760">
    <property type="component" value="Unassembled WGS sequence"/>
</dbReference>
<comment type="caution">
    <text evidence="1">The sequence shown here is derived from an EMBL/GenBank/DDBJ whole genome shotgun (WGS) entry which is preliminary data.</text>
</comment>
<sequence>MPFTDCLQIEMKPLSMELRESGWEVKYLT</sequence>
<gene>
    <name evidence="1" type="ORF">HNR50_002386</name>
</gene>
<dbReference type="EMBL" id="JACHGJ010000004">
    <property type="protein sequence ID" value="MBB6480713.1"/>
    <property type="molecule type" value="Genomic_DNA"/>
</dbReference>
<name>A0A841R9Z4_9SPIO</name>
<dbReference type="AlphaFoldDB" id="A0A841R9Z4"/>
<protein>
    <submittedName>
        <fullName evidence="1">Uncharacterized protein</fullName>
    </submittedName>
</protein>
<evidence type="ECO:0000313" key="2">
    <source>
        <dbReference type="Proteomes" id="UP000587760"/>
    </source>
</evidence>
<evidence type="ECO:0000313" key="1">
    <source>
        <dbReference type="EMBL" id="MBB6480713.1"/>
    </source>
</evidence>
<accession>A0A841R9Z4</accession>
<keyword evidence="2" id="KW-1185">Reference proteome</keyword>
<proteinExistence type="predicted"/>
<reference evidence="1 2" key="1">
    <citation type="submission" date="2020-08" db="EMBL/GenBank/DDBJ databases">
        <title>Genomic Encyclopedia of Type Strains, Phase IV (KMG-IV): sequencing the most valuable type-strain genomes for metagenomic binning, comparative biology and taxonomic classification.</title>
        <authorList>
            <person name="Goeker M."/>
        </authorList>
    </citation>
    <scope>NUCLEOTIDE SEQUENCE [LARGE SCALE GENOMIC DNA]</scope>
    <source>
        <strain evidence="1 2">DSM 2461</strain>
    </source>
</reference>